<sequence length="89" mass="10352">MAAKPRVLHTSWLLEAPKQASNWQPWFQSIIFIDKCAPDPSSTDQEMSFSFDPFLLQPFLVRDKNQLITLLQKSCNFPRNFPEKPSLNK</sequence>
<dbReference type="EMBL" id="CP069103">
    <property type="protein sequence ID" value="QSS52339.1"/>
    <property type="molecule type" value="Genomic_DNA"/>
</dbReference>
<organism evidence="1 2">
    <name type="scientific">Ajellomyces capsulatus (strain H88)</name>
    <name type="common">Darling's disease fungus</name>
    <name type="synonym">Histoplasma capsulatum</name>
    <dbReference type="NCBI Taxonomy" id="544711"/>
    <lineage>
        <taxon>Eukaryota</taxon>
        <taxon>Fungi</taxon>
        <taxon>Dikarya</taxon>
        <taxon>Ascomycota</taxon>
        <taxon>Pezizomycotina</taxon>
        <taxon>Eurotiomycetes</taxon>
        <taxon>Eurotiomycetidae</taxon>
        <taxon>Onygenales</taxon>
        <taxon>Ajellomycetaceae</taxon>
        <taxon>Histoplasma</taxon>
    </lineage>
</organism>
<proteinExistence type="predicted"/>
<accession>A0A8A1LE51</accession>
<dbReference type="AlphaFoldDB" id="A0A8A1LE51"/>
<reference evidence="1" key="1">
    <citation type="submission" date="2021-01" db="EMBL/GenBank/DDBJ databases">
        <title>Chromosome-level genome assembly of a human fungal pathogen reveals clustering of transcriptionally co-regulated genes.</title>
        <authorList>
            <person name="Voorhies M."/>
            <person name="Cohen S."/>
            <person name="Shea T.P."/>
            <person name="Petrus S."/>
            <person name="Munoz J.F."/>
            <person name="Poplawski S."/>
            <person name="Goldman W.E."/>
            <person name="Michael T."/>
            <person name="Cuomo C.A."/>
            <person name="Sil A."/>
            <person name="Beyhan S."/>
        </authorList>
    </citation>
    <scope>NUCLEOTIDE SEQUENCE</scope>
    <source>
        <strain evidence="1">H88</strain>
    </source>
</reference>
<evidence type="ECO:0000313" key="2">
    <source>
        <dbReference type="Proteomes" id="UP000663419"/>
    </source>
</evidence>
<gene>
    <name evidence="1" type="ORF">I7I53_07949</name>
</gene>
<evidence type="ECO:0000313" key="1">
    <source>
        <dbReference type="EMBL" id="QSS52339.1"/>
    </source>
</evidence>
<dbReference type="Proteomes" id="UP000663419">
    <property type="component" value="Chromosome 2"/>
</dbReference>
<protein>
    <submittedName>
        <fullName evidence="1">Uncharacterized protein</fullName>
    </submittedName>
</protein>
<dbReference type="VEuPathDB" id="FungiDB:I7I53_07949"/>
<name>A0A8A1LE51_AJEC8</name>